<dbReference type="eggNOG" id="ENOG502ZQ2N">
    <property type="taxonomic scope" value="Bacteria"/>
</dbReference>
<evidence type="ECO:0000313" key="1">
    <source>
        <dbReference type="EMBL" id="EHM10739.1"/>
    </source>
</evidence>
<dbReference type="OrthoDB" id="3076at2"/>
<name>H0UQA1_9BACT</name>
<dbReference type="Proteomes" id="UP000005730">
    <property type="component" value="Chromosome"/>
</dbReference>
<reference evidence="1 2" key="1">
    <citation type="submission" date="2011-10" db="EMBL/GenBank/DDBJ databases">
        <title>The Noncontiguous Finished genome of Thermanaerovibrio velox DSM 12556.</title>
        <authorList>
            <consortium name="US DOE Joint Genome Institute (JGI-PGF)"/>
            <person name="Lucas S."/>
            <person name="Copeland A."/>
            <person name="Lapidus A."/>
            <person name="Glavina del Rio T."/>
            <person name="Dalin E."/>
            <person name="Tice H."/>
            <person name="Bruce D."/>
            <person name="Goodwin L."/>
            <person name="Pitluck S."/>
            <person name="Peters L."/>
            <person name="Mikhailova N."/>
            <person name="Teshima H."/>
            <person name="Kyrpides N."/>
            <person name="Mavromatis K."/>
            <person name="Ivanova N."/>
            <person name="Markowitz V."/>
            <person name="Cheng J.-F."/>
            <person name="Hugenholtz P."/>
            <person name="Woyke T."/>
            <person name="Wu D."/>
            <person name="Spring S."/>
            <person name="Brambilla E.-M."/>
            <person name="Klenk H.-P."/>
            <person name="Eisen J.A."/>
        </authorList>
    </citation>
    <scope>NUCLEOTIDE SEQUENCE [LARGE SCALE GENOMIC DNA]</scope>
    <source>
        <strain evidence="1 2">DSM 12556</strain>
    </source>
</reference>
<organism evidence="1 2">
    <name type="scientific">Thermanaerovibrio velox DSM 12556</name>
    <dbReference type="NCBI Taxonomy" id="926567"/>
    <lineage>
        <taxon>Bacteria</taxon>
        <taxon>Thermotogati</taxon>
        <taxon>Synergistota</taxon>
        <taxon>Synergistia</taxon>
        <taxon>Synergistales</taxon>
        <taxon>Synergistaceae</taxon>
        <taxon>Thermanaerovibrio</taxon>
    </lineage>
</organism>
<dbReference type="AlphaFoldDB" id="H0UQA1"/>
<proteinExistence type="predicted"/>
<dbReference type="STRING" id="926567.TheveDRAFT_1621"/>
<sequence length="223" mass="24916">MTALPYWDRNLDLDIASWIPYSVDYSPLMGNRLYSDKLFRVGALALQMDSELLFIKSFRGGSGGSLFRDHLCDPRRGALGLGFTMLFSYSERMARFLEDLQGQEGSPDVRVGITFCWVFDGEVPIDQCKALALISGDPFFDDDGFLAALEEAMMESTGGVSSCAYFAERFGYRRFSIPYETDDLTELAITQALFDITMEETRRIVGPPPEIPVPRILDVPLGG</sequence>
<accession>H0UQA1</accession>
<protein>
    <submittedName>
        <fullName evidence="1">Uncharacterized protein</fullName>
    </submittedName>
</protein>
<dbReference type="EMBL" id="CM001377">
    <property type="protein sequence ID" value="EHM10739.1"/>
    <property type="molecule type" value="Genomic_DNA"/>
</dbReference>
<keyword evidence="2" id="KW-1185">Reference proteome</keyword>
<gene>
    <name evidence="1" type="ORF">TheveDRAFT_1621</name>
</gene>
<evidence type="ECO:0000313" key="2">
    <source>
        <dbReference type="Proteomes" id="UP000005730"/>
    </source>
</evidence>
<dbReference type="HOGENOM" id="CLU_1239667_0_0_0"/>